<keyword evidence="1" id="KW-1133">Transmembrane helix</keyword>
<name>A0ABS8FY17_9FIRM</name>
<protein>
    <recommendedName>
        <fullName evidence="4">DUF1129 family protein</fullName>
    </recommendedName>
</protein>
<feature type="transmembrane region" description="Helical" evidence="1">
    <location>
        <begin position="151"/>
        <end position="172"/>
    </location>
</feature>
<dbReference type="RefSeq" id="WP_227707356.1">
    <property type="nucleotide sequence ID" value="NZ_JAJEQX010000010.1"/>
</dbReference>
<evidence type="ECO:0008006" key="4">
    <source>
        <dbReference type="Google" id="ProtNLM"/>
    </source>
</evidence>
<dbReference type="SUPFAM" id="SSF158560">
    <property type="entry name" value="BH3980-like"/>
    <property type="match status" value="1"/>
</dbReference>
<comment type="caution">
    <text evidence="2">The sequence shown here is derived from an EMBL/GenBank/DDBJ whole genome shotgun (WGS) entry which is preliminary data.</text>
</comment>
<gene>
    <name evidence="2" type="ORF">LKD70_07155</name>
</gene>
<feature type="transmembrane region" description="Helical" evidence="1">
    <location>
        <begin position="184"/>
        <end position="205"/>
    </location>
</feature>
<organism evidence="2 3">
    <name type="scientific">Ruminococcus turbiniformis</name>
    <dbReference type="NCBI Taxonomy" id="2881258"/>
    <lineage>
        <taxon>Bacteria</taxon>
        <taxon>Bacillati</taxon>
        <taxon>Bacillota</taxon>
        <taxon>Clostridia</taxon>
        <taxon>Eubacteriales</taxon>
        <taxon>Oscillospiraceae</taxon>
        <taxon>Ruminococcus</taxon>
    </lineage>
</organism>
<sequence>MTENELDLINRRNIDCFNALNSENRSFILHIMNTLSRSSLKDSDLRSLQNDLVSMAAEAEASGTSLQSMLGMTAEAFCENMLDTFEAKRSGKALVFLQSLCAMYFIGFIFLIFFSDRNIALIVYYAVLFLGLSYLNTYMRTKLTLRKKDPQVWHFFLWFLAFLIPGLALSLFNGFGGHAPAVPLGAAVCGLAITGVGAAAATILLKKK</sequence>
<evidence type="ECO:0000256" key="1">
    <source>
        <dbReference type="SAM" id="Phobius"/>
    </source>
</evidence>
<proteinExistence type="predicted"/>
<reference evidence="2 3" key="1">
    <citation type="submission" date="2021-10" db="EMBL/GenBank/DDBJ databases">
        <title>Anaerobic single-cell dispensing facilitates the cultivation of human gut bacteria.</title>
        <authorList>
            <person name="Afrizal A."/>
        </authorList>
    </citation>
    <scope>NUCLEOTIDE SEQUENCE [LARGE SCALE GENOMIC DNA]</scope>
    <source>
        <strain evidence="2 3">CLA-AA-H200</strain>
    </source>
</reference>
<evidence type="ECO:0000313" key="2">
    <source>
        <dbReference type="EMBL" id="MCC2254218.1"/>
    </source>
</evidence>
<keyword evidence="1" id="KW-0472">Membrane</keyword>
<feature type="transmembrane region" description="Helical" evidence="1">
    <location>
        <begin position="119"/>
        <end position="139"/>
    </location>
</feature>
<feature type="transmembrane region" description="Helical" evidence="1">
    <location>
        <begin position="93"/>
        <end position="113"/>
    </location>
</feature>
<dbReference type="Proteomes" id="UP001198151">
    <property type="component" value="Unassembled WGS sequence"/>
</dbReference>
<dbReference type="EMBL" id="JAJEQX010000010">
    <property type="protein sequence ID" value="MCC2254218.1"/>
    <property type="molecule type" value="Genomic_DNA"/>
</dbReference>
<keyword evidence="1" id="KW-0812">Transmembrane</keyword>
<keyword evidence="3" id="KW-1185">Reference proteome</keyword>
<accession>A0ABS8FY17</accession>
<evidence type="ECO:0000313" key="3">
    <source>
        <dbReference type="Proteomes" id="UP001198151"/>
    </source>
</evidence>